<evidence type="ECO:0000256" key="1">
    <source>
        <dbReference type="SAM" id="MobiDB-lite"/>
    </source>
</evidence>
<keyword evidence="3" id="KW-1185">Reference proteome</keyword>
<dbReference type="PANTHER" id="PTHR42957">
    <property type="entry name" value="HELICASE MJ1565-RELATED"/>
    <property type="match status" value="1"/>
</dbReference>
<dbReference type="InterPro" id="IPR008571">
    <property type="entry name" value="HerA-like"/>
</dbReference>
<evidence type="ECO:0008006" key="4">
    <source>
        <dbReference type="Google" id="ProtNLM"/>
    </source>
</evidence>
<gene>
    <name evidence="2" type="ORF">K504DRAFT_459845</name>
</gene>
<feature type="region of interest" description="Disordered" evidence="1">
    <location>
        <begin position="142"/>
        <end position="197"/>
    </location>
</feature>
<dbReference type="AlphaFoldDB" id="A0A6G1JYR4"/>
<organism evidence="2 3">
    <name type="scientific">Pleomassaria siparia CBS 279.74</name>
    <dbReference type="NCBI Taxonomy" id="1314801"/>
    <lineage>
        <taxon>Eukaryota</taxon>
        <taxon>Fungi</taxon>
        <taxon>Dikarya</taxon>
        <taxon>Ascomycota</taxon>
        <taxon>Pezizomycotina</taxon>
        <taxon>Dothideomycetes</taxon>
        <taxon>Pleosporomycetidae</taxon>
        <taxon>Pleosporales</taxon>
        <taxon>Pleomassariaceae</taxon>
        <taxon>Pleomassaria</taxon>
    </lineage>
</organism>
<protein>
    <recommendedName>
        <fullName evidence="4">Zona occludens toxin N-terminal domain-containing protein</fullName>
    </recommendedName>
</protein>
<dbReference type="Proteomes" id="UP000799428">
    <property type="component" value="Unassembled WGS sequence"/>
</dbReference>
<dbReference type="Gene3D" id="3.40.50.300">
    <property type="entry name" value="P-loop containing nucleotide triphosphate hydrolases"/>
    <property type="match status" value="1"/>
</dbReference>
<dbReference type="InterPro" id="IPR027417">
    <property type="entry name" value="P-loop_NTPase"/>
</dbReference>
<name>A0A6G1JYR4_9PLEO</name>
<sequence>MAYNATSKPSVSTSDTIEKWARTELLHSGYCDISGKLMKPINIHIVRNELLKKLPNEGNNIIGALDRIGAGFVSDICQEFPLKPDGHFVNLSLVSKKVKEMRLEFDMGTSRSLVLRWEKANGSAHYAASAGMAQSGSIFTTSNHETRTSTASKASKASTQPVTSSKNVLPVTSAKVNKQKTKQTPLEEGGVQICPPPPGTLSTIRAALRSASAAKQTTAKAVVSDPSDTERLTKSFGFPVHINDAATHMKGVRTSEREDLGTNATMNHSKVDQLPQSDISYDPDYNEIDLLMPDLNIDDREKERCSTGSDAEIRHAPLVSGDMIVEKNRHLLPQYGFLGLSSDASKLFLNTNIPFSAFICGVQGSGKSHTTSCVLENLVIQSKRLGRLEKPLSALVFSYGEYGGDGAGFNISEVASLAAPLLAGHPHARKVTVLYPPSNPGLAKLYRKVPNVTAIPYKLKPGKLTIGTMLTMMAVNASDNQPLYMAQVRTILRQMATEGNGFHYEEFKRRLSLCEFNPTQLNMLEMRLDLLESFLDLANTCPEPKFAPGEITIMDMSCPFVDTDTACILFKVGLEQYLQSQTPGKTIVLDEAHKYMLKTPSAIALNSYLLHTIRLQRHYGARVIISTQEPTLLTDVIALCSITVIHRFSSPEWFSAIKKHIPLSGQDQSKLLEDIEGLKTGTALVYSSSAVLGHDEDGSLIKGTGKMMRVAIRKRVTSDGGQSVLAV</sequence>
<dbReference type="EMBL" id="MU005777">
    <property type="protein sequence ID" value="KAF2705754.1"/>
    <property type="molecule type" value="Genomic_DNA"/>
</dbReference>
<dbReference type="PANTHER" id="PTHR42957:SF1">
    <property type="entry name" value="HELICASE MJ1565-RELATED"/>
    <property type="match status" value="1"/>
</dbReference>
<evidence type="ECO:0000313" key="3">
    <source>
        <dbReference type="Proteomes" id="UP000799428"/>
    </source>
</evidence>
<feature type="compositionally biased region" description="Low complexity" evidence="1">
    <location>
        <begin position="148"/>
        <end position="159"/>
    </location>
</feature>
<dbReference type="SUPFAM" id="SSF52540">
    <property type="entry name" value="P-loop containing nucleoside triphosphate hydrolases"/>
    <property type="match status" value="1"/>
</dbReference>
<proteinExistence type="predicted"/>
<evidence type="ECO:0000313" key="2">
    <source>
        <dbReference type="EMBL" id="KAF2705754.1"/>
    </source>
</evidence>
<reference evidence="2" key="1">
    <citation type="journal article" date="2020" name="Stud. Mycol.">
        <title>101 Dothideomycetes genomes: a test case for predicting lifestyles and emergence of pathogens.</title>
        <authorList>
            <person name="Haridas S."/>
            <person name="Albert R."/>
            <person name="Binder M."/>
            <person name="Bloem J."/>
            <person name="Labutti K."/>
            <person name="Salamov A."/>
            <person name="Andreopoulos B."/>
            <person name="Baker S."/>
            <person name="Barry K."/>
            <person name="Bills G."/>
            <person name="Bluhm B."/>
            <person name="Cannon C."/>
            <person name="Castanera R."/>
            <person name="Culley D."/>
            <person name="Daum C."/>
            <person name="Ezra D."/>
            <person name="Gonzalez J."/>
            <person name="Henrissat B."/>
            <person name="Kuo A."/>
            <person name="Liang C."/>
            <person name="Lipzen A."/>
            <person name="Lutzoni F."/>
            <person name="Magnuson J."/>
            <person name="Mondo S."/>
            <person name="Nolan M."/>
            <person name="Ohm R."/>
            <person name="Pangilinan J."/>
            <person name="Park H.-J."/>
            <person name="Ramirez L."/>
            <person name="Alfaro M."/>
            <person name="Sun H."/>
            <person name="Tritt A."/>
            <person name="Yoshinaga Y."/>
            <person name="Zwiers L.-H."/>
            <person name="Turgeon B."/>
            <person name="Goodwin S."/>
            <person name="Spatafora J."/>
            <person name="Crous P."/>
            <person name="Grigoriev I."/>
        </authorList>
    </citation>
    <scope>NUCLEOTIDE SEQUENCE</scope>
    <source>
        <strain evidence="2">CBS 279.74</strain>
    </source>
</reference>
<accession>A0A6G1JYR4</accession>
<dbReference type="OrthoDB" id="2316594at2759"/>